<dbReference type="EMBL" id="BSEV01000003">
    <property type="protein sequence ID" value="GLK08638.1"/>
    <property type="molecule type" value="Genomic_DNA"/>
</dbReference>
<sequence length="293" mass="31478">MRIGIVTPVVVRLPGAHSEWERGAGIEEIGRIAETADRLGYHHLTCSEHVAIPAPVAEERGGVYWDPLATFGYLAARTARIRLVTQVLVLGYHHPLAIAKRYGTLDRISGGRLVLGLGVGSLKEEFELLGAPFEDRGPRADEAIAALRASLSQRTPEFHGEYYDFSGFVVEPHAEQARVPLWIGGRTARSLRRATTHGDGWVPFGLPLDRLAEMLGGADLPDGFEVALSAGRALDPIGAPEAVERALLRVREAGATVTGVSLSADSAGHYCEQLDALRALGREAGAVFQGHDD</sequence>
<dbReference type="NCBIfam" id="TIGR03619">
    <property type="entry name" value="F420_Rv2161c"/>
    <property type="match status" value="1"/>
</dbReference>
<dbReference type="InterPro" id="IPR036661">
    <property type="entry name" value="Luciferase-like_sf"/>
</dbReference>
<dbReference type="AlphaFoldDB" id="A0A9W6MCD8"/>
<dbReference type="RefSeq" id="WP_271217140.1">
    <property type="nucleotide sequence ID" value="NZ_BAAAVD010000003.1"/>
</dbReference>
<proteinExistence type="predicted"/>
<keyword evidence="7" id="KW-1185">Reference proteome</keyword>
<keyword evidence="4" id="KW-0503">Monooxygenase</keyword>
<gene>
    <name evidence="6" type="ORF">GCM10017600_20430</name>
</gene>
<dbReference type="Pfam" id="PF00296">
    <property type="entry name" value="Bac_luciferase"/>
    <property type="match status" value="1"/>
</dbReference>
<keyword evidence="2" id="KW-0288">FMN</keyword>
<dbReference type="InterPro" id="IPR050172">
    <property type="entry name" value="SsuD_RutA_monooxygenase"/>
</dbReference>
<dbReference type="PANTHER" id="PTHR42847:SF4">
    <property type="entry name" value="ALKANESULFONATE MONOOXYGENASE-RELATED"/>
    <property type="match status" value="1"/>
</dbReference>
<evidence type="ECO:0000256" key="4">
    <source>
        <dbReference type="ARBA" id="ARBA00023033"/>
    </source>
</evidence>
<name>A0A9W6MCD8_9ACTN</name>
<dbReference type="InterPro" id="IPR019921">
    <property type="entry name" value="Lucif-like_OxRdtase_Rv2161c"/>
</dbReference>
<organism evidence="6 7">
    <name type="scientific">Streptosporangium carneum</name>
    <dbReference type="NCBI Taxonomy" id="47481"/>
    <lineage>
        <taxon>Bacteria</taxon>
        <taxon>Bacillati</taxon>
        <taxon>Actinomycetota</taxon>
        <taxon>Actinomycetes</taxon>
        <taxon>Streptosporangiales</taxon>
        <taxon>Streptosporangiaceae</taxon>
        <taxon>Streptosporangium</taxon>
    </lineage>
</organism>
<dbReference type="Proteomes" id="UP001143474">
    <property type="component" value="Unassembled WGS sequence"/>
</dbReference>
<keyword evidence="3" id="KW-0560">Oxidoreductase</keyword>
<feature type="domain" description="Luciferase-like" evidence="5">
    <location>
        <begin position="1"/>
        <end position="215"/>
    </location>
</feature>
<dbReference type="PANTHER" id="PTHR42847">
    <property type="entry name" value="ALKANESULFONATE MONOOXYGENASE"/>
    <property type="match status" value="1"/>
</dbReference>
<evidence type="ECO:0000256" key="3">
    <source>
        <dbReference type="ARBA" id="ARBA00023002"/>
    </source>
</evidence>
<dbReference type="GO" id="GO:0008726">
    <property type="term" value="F:alkanesulfonate monooxygenase activity"/>
    <property type="evidence" value="ECO:0007669"/>
    <property type="project" value="TreeGrafter"/>
</dbReference>
<reference evidence="6" key="1">
    <citation type="journal article" date="2014" name="Int. J. Syst. Evol. Microbiol.">
        <title>Complete genome sequence of Corynebacterium casei LMG S-19264T (=DSM 44701T), isolated from a smear-ripened cheese.</title>
        <authorList>
            <consortium name="US DOE Joint Genome Institute (JGI-PGF)"/>
            <person name="Walter F."/>
            <person name="Albersmeier A."/>
            <person name="Kalinowski J."/>
            <person name="Ruckert C."/>
        </authorList>
    </citation>
    <scope>NUCLEOTIDE SEQUENCE</scope>
    <source>
        <strain evidence="6">VKM Ac-2007</strain>
    </source>
</reference>
<evidence type="ECO:0000259" key="5">
    <source>
        <dbReference type="Pfam" id="PF00296"/>
    </source>
</evidence>
<dbReference type="GO" id="GO:0046306">
    <property type="term" value="P:alkanesulfonate catabolic process"/>
    <property type="evidence" value="ECO:0007669"/>
    <property type="project" value="TreeGrafter"/>
</dbReference>
<evidence type="ECO:0000313" key="7">
    <source>
        <dbReference type="Proteomes" id="UP001143474"/>
    </source>
</evidence>
<protein>
    <submittedName>
        <fullName evidence="6">LLM class F420-dependent oxidoreductase</fullName>
    </submittedName>
</protein>
<reference evidence="6" key="2">
    <citation type="submission" date="2023-01" db="EMBL/GenBank/DDBJ databases">
        <authorList>
            <person name="Sun Q."/>
            <person name="Evtushenko L."/>
        </authorList>
    </citation>
    <scope>NUCLEOTIDE SEQUENCE</scope>
    <source>
        <strain evidence="6">VKM Ac-2007</strain>
    </source>
</reference>
<dbReference type="Gene3D" id="3.20.20.30">
    <property type="entry name" value="Luciferase-like domain"/>
    <property type="match status" value="1"/>
</dbReference>
<comment type="caution">
    <text evidence="6">The sequence shown here is derived from an EMBL/GenBank/DDBJ whole genome shotgun (WGS) entry which is preliminary data.</text>
</comment>
<evidence type="ECO:0000256" key="2">
    <source>
        <dbReference type="ARBA" id="ARBA00022643"/>
    </source>
</evidence>
<accession>A0A9W6MCD8</accession>
<dbReference type="InterPro" id="IPR011251">
    <property type="entry name" value="Luciferase-like_dom"/>
</dbReference>
<evidence type="ECO:0000256" key="1">
    <source>
        <dbReference type="ARBA" id="ARBA00022630"/>
    </source>
</evidence>
<dbReference type="SUPFAM" id="SSF51679">
    <property type="entry name" value="Bacterial luciferase-like"/>
    <property type="match status" value="1"/>
</dbReference>
<keyword evidence="1" id="KW-0285">Flavoprotein</keyword>
<evidence type="ECO:0000313" key="6">
    <source>
        <dbReference type="EMBL" id="GLK08638.1"/>
    </source>
</evidence>